<feature type="signal peptide" evidence="1">
    <location>
        <begin position="1"/>
        <end position="24"/>
    </location>
</feature>
<proteinExistence type="predicted"/>
<feature type="chain" id="PRO_5036734303" evidence="1">
    <location>
        <begin position="25"/>
        <end position="297"/>
    </location>
</feature>
<accession>A0A914IAR3</accession>
<dbReference type="Proteomes" id="UP000887572">
    <property type="component" value="Unplaced"/>
</dbReference>
<evidence type="ECO:0000313" key="3">
    <source>
        <dbReference type="WBParaSite" id="Gr19_v10_g9084.t1"/>
    </source>
</evidence>
<reference evidence="3" key="1">
    <citation type="submission" date="2022-11" db="UniProtKB">
        <authorList>
            <consortium name="WormBaseParasite"/>
        </authorList>
    </citation>
    <scope>IDENTIFICATION</scope>
</reference>
<keyword evidence="1" id="KW-0732">Signal</keyword>
<dbReference type="WBParaSite" id="Gr19_v10_g9084.t1">
    <property type="protein sequence ID" value="Gr19_v10_g9084.t1"/>
    <property type="gene ID" value="Gr19_v10_g9084"/>
</dbReference>
<organism evidence="2 3">
    <name type="scientific">Globodera rostochiensis</name>
    <name type="common">Golden nematode worm</name>
    <name type="synonym">Heterodera rostochiensis</name>
    <dbReference type="NCBI Taxonomy" id="31243"/>
    <lineage>
        <taxon>Eukaryota</taxon>
        <taxon>Metazoa</taxon>
        <taxon>Ecdysozoa</taxon>
        <taxon>Nematoda</taxon>
        <taxon>Chromadorea</taxon>
        <taxon>Rhabditida</taxon>
        <taxon>Tylenchina</taxon>
        <taxon>Tylenchomorpha</taxon>
        <taxon>Tylenchoidea</taxon>
        <taxon>Heteroderidae</taxon>
        <taxon>Heteroderinae</taxon>
        <taxon>Globodera</taxon>
    </lineage>
</organism>
<dbReference type="AlphaFoldDB" id="A0A914IAR3"/>
<evidence type="ECO:0000313" key="2">
    <source>
        <dbReference type="Proteomes" id="UP000887572"/>
    </source>
</evidence>
<name>A0A914IAR3_GLORO</name>
<keyword evidence="2" id="KW-1185">Reference proteome</keyword>
<evidence type="ECO:0000256" key="1">
    <source>
        <dbReference type="SAM" id="SignalP"/>
    </source>
</evidence>
<protein>
    <submittedName>
        <fullName evidence="3">Uncharacterized protein</fullName>
    </submittedName>
</protein>
<sequence length="297" mass="31508">MTAFANSFLPIAFICLFGLGTVPNSTVLVAAAWTDWKTGKDLGEGGAGDVPITINPAGQIVISAKSMQGVVPDVIKLYFNGSTNDESRKMILNICVLNVAGPIEKCKDGLILCFVGQMDPANAPVITQFQLKNYFENNEIATKCKNAQANWNDNEFEGKTLHGFKIAHVGDTLLSSSTSLETVACNAQNESCCEIRLGEPGILGGFVAGQPLNESETFVEKAWRGGLLRQEDPVSALAFDFLGAIPQGGGLGIIADKCDMQITLEGDGLLKCLGKKCEGNKPGNNSAKAPPAPKREI</sequence>